<dbReference type="PANTHER" id="PTHR42949">
    <property type="entry name" value="ANAEROBIC GLYCEROL-3-PHOSPHATE DEHYDROGENASE SUBUNIT B"/>
    <property type="match status" value="1"/>
</dbReference>
<evidence type="ECO:0000313" key="3">
    <source>
        <dbReference type="EMBL" id="QGU94182.1"/>
    </source>
</evidence>
<proteinExistence type="predicted"/>
<protein>
    <submittedName>
        <fullName evidence="3">FAD-binding protein</fullName>
    </submittedName>
</protein>
<dbReference type="EMBL" id="CP046522">
    <property type="protein sequence ID" value="QGU94182.1"/>
    <property type="molecule type" value="Genomic_DNA"/>
</dbReference>
<evidence type="ECO:0000313" key="4">
    <source>
        <dbReference type="Proteomes" id="UP000422764"/>
    </source>
</evidence>
<accession>A0A6I6EK51</accession>
<evidence type="ECO:0000259" key="2">
    <source>
        <dbReference type="Pfam" id="PF07992"/>
    </source>
</evidence>
<dbReference type="InterPro" id="IPR023753">
    <property type="entry name" value="FAD/NAD-binding_dom"/>
</dbReference>
<dbReference type="PANTHER" id="PTHR42949:SF3">
    <property type="entry name" value="ANAEROBIC GLYCEROL-3-PHOSPHATE DEHYDROGENASE SUBUNIT B"/>
    <property type="match status" value="1"/>
</dbReference>
<organism evidence="3 4">
    <name type="scientific">Clostridium bovifaecis</name>
    <dbReference type="NCBI Taxonomy" id="2184719"/>
    <lineage>
        <taxon>Bacteria</taxon>
        <taxon>Bacillati</taxon>
        <taxon>Bacillota</taxon>
        <taxon>Clostridia</taxon>
        <taxon>Eubacteriales</taxon>
        <taxon>Clostridiaceae</taxon>
        <taxon>Clostridium</taxon>
    </lineage>
</organism>
<evidence type="ECO:0000256" key="1">
    <source>
        <dbReference type="ARBA" id="ARBA00023002"/>
    </source>
</evidence>
<dbReference type="GO" id="GO:0016491">
    <property type="term" value="F:oxidoreductase activity"/>
    <property type="evidence" value="ECO:0007669"/>
    <property type="project" value="UniProtKB-KW"/>
</dbReference>
<dbReference type="InterPro" id="IPR036188">
    <property type="entry name" value="FAD/NAD-bd_sf"/>
</dbReference>
<keyword evidence="1" id="KW-0560">Oxidoreductase</keyword>
<dbReference type="Gene3D" id="3.50.50.60">
    <property type="entry name" value="FAD/NAD(P)-binding domain"/>
    <property type="match status" value="2"/>
</dbReference>
<dbReference type="PRINTS" id="PR00368">
    <property type="entry name" value="FADPNR"/>
</dbReference>
<dbReference type="PRINTS" id="PR00469">
    <property type="entry name" value="PNDRDTASEII"/>
</dbReference>
<dbReference type="SUPFAM" id="SSF51905">
    <property type="entry name" value="FAD/NAD(P)-binding domain"/>
    <property type="match status" value="1"/>
</dbReference>
<dbReference type="Pfam" id="PF07992">
    <property type="entry name" value="Pyr_redox_2"/>
    <property type="match status" value="1"/>
</dbReference>
<keyword evidence="4" id="KW-1185">Reference proteome</keyword>
<feature type="domain" description="FAD/NAD(P)-binding" evidence="2">
    <location>
        <begin position="4"/>
        <end position="297"/>
    </location>
</feature>
<reference evidence="3 4" key="1">
    <citation type="submission" date="2019-12" db="EMBL/GenBank/DDBJ databases">
        <title>Genome sequenceing of Clostridium bovifaecis.</title>
        <authorList>
            <person name="Yao Y."/>
        </authorList>
    </citation>
    <scope>NUCLEOTIDE SEQUENCE [LARGE SCALE GENOMIC DNA]</scope>
    <source>
        <strain evidence="3 4">BXX</strain>
    </source>
</reference>
<dbReference type="AlphaFoldDB" id="A0A6I6EK51"/>
<dbReference type="Proteomes" id="UP000422764">
    <property type="component" value="Chromosome"/>
</dbReference>
<sequence length="329" mass="36072">MHKYDVAIVGGGPAGLAAAIRVKECGVDKVIILEREDSLGGILNQCIHSGFGEKTFGEEVTGPEYAEKFIRQIRQMGIEYKLNTTVFDFSRNKVLWAVNEKDGVMEIESKSVILATGCREKPRGAINIAGSKSAGIYTAGMVQKFVNLEGYMPGKEVVVLGSGNIALVMARRLILEGAKVKAVVEIMPNIKASEKYEADCLEDFDIPLRLSHTVIDLKGKDRVEGVTIAKVDDDKKPIEGTEEYITCDTILLSVEISPDNELVKRAKIKISQETRGPEVNEEMETDLEGVYACGDLLYAHGRVDGITLEGYKAGENAANYIKFNYDKKA</sequence>
<dbReference type="InterPro" id="IPR051691">
    <property type="entry name" value="Metab_Enz_Cyan_OpOx_G3PDH"/>
</dbReference>
<gene>
    <name evidence="3" type="ORF">GOM49_02660</name>
</gene>
<name>A0A6I6EK51_9CLOT</name>